<reference evidence="3 4" key="1">
    <citation type="submission" date="2019-08" db="EMBL/GenBank/DDBJ databases">
        <title>In-depth cultivation of the pig gut microbiome towards novel bacterial diversity and tailored functional studies.</title>
        <authorList>
            <person name="Wylensek D."/>
            <person name="Hitch T.C.A."/>
            <person name="Clavel T."/>
        </authorList>
    </citation>
    <scope>NUCLEOTIDE SEQUENCE [LARGE SCALE GENOMIC DNA]</scope>
    <source>
        <strain evidence="3 4">Bifido-178-WT-2B</strain>
    </source>
</reference>
<dbReference type="Proteomes" id="UP000438120">
    <property type="component" value="Unassembled WGS sequence"/>
</dbReference>
<dbReference type="Gene3D" id="1.20.120.520">
    <property type="entry name" value="nmb1532 protein domain like"/>
    <property type="match status" value="1"/>
</dbReference>
<dbReference type="Gene3D" id="3.30.450.20">
    <property type="entry name" value="PAS domain"/>
    <property type="match status" value="1"/>
</dbReference>
<feature type="domain" description="Hemerythrin-like" evidence="1">
    <location>
        <begin position="92"/>
        <end position="222"/>
    </location>
</feature>
<dbReference type="InterPro" id="IPR035965">
    <property type="entry name" value="PAS-like_dom_sf"/>
</dbReference>
<dbReference type="Pfam" id="PF13596">
    <property type="entry name" value="PAS_10"/>
    <property type="match status" value="1"/>
</dbReference>
<dbReference type="AlphaFoldDB" id="A0A6A8ME09"/>
<evidence type="ECO:0000313" key="4">
    <source>
        <dbReference type="Proteomes" id="UP000438120"/>
    </source>
</evidence>
<evidence type="ECO:0000313" key="3">
    <source>
        <dbReference type="EMBL" id="MST87019.1"/>
    </source>
</evidence>
<dbReference type="EMBL" id="VUMX01000010">
    <property type="protein sequence ID" value="MST87019.1"/>
    <property type="molecule type" value="Genomic_DNA"/>
</dbReference>
<sequence length="447" mass="50019">MTEQMSLEERKAKLAEILRILQEDGDFDQAKARFKAAFDQVSVREITEAERALIAGGLNPAEIQNLCTVHAEVFRGAIGQSKESPAFARPGHPVHTLKLENMVIASLVNDALLPDLDKYVQDPRTAVLARIRQELADLRTIGKHYARKEISIFPLMTKYGITAPPQVMWGVDDDIRGWIREAAACAEEEAPDLEELSRKVKRAAKEVTEMIFKEEAIMVPLLADVASPDDWRKVKEDEPQFGYTLINPPVNWRPSQQELADFAKKPRDLDQLAKNWNEQISAFAGQLGGNEKANYDAQLSVAPAASSSKGPAALGQVFLQFAQGGLNFDQLSAILDLLPFDLAFVDKDDIIRYFGGNCGFYPHSANDLGMNLFSIHMPKSVAKVKQIVADLRSGKKDKHEFWFELRGRFVYIQYIAVRDQQGQYLGVLEVLQDATHVRGLQGNKKEL</sequence>
<evidence type="ECO:0000259" key="1">
    <source>
        <dbReference type="Pfam" id="PF01814"/>
    </source>
</evidence>
<accession>A0A6A8ME09</accession>
<dbReference type="GO" id="GO:0005886">
    <property type="term" value="C:plasma membrane"/>
    <property type="evidence" value="ECO:0007669"/>
    <property type="project" value="TreeGrafter"/>
</dbReference>
<dbReference type="OrthoDB" id="9769774at2"/>
<dbReference type="PANTHER" id="PTHR39966:SF3">
    <property type="entry name" value="DUF438 DOMAIN-CONTAINING PROTEIN"/>
    <property type="match status" value="1"/>
</dbReference>
<evidence type="ECO:0000259" key="2">
    <source>
        <dbReference type="Pfam" id="PF04282"/>
    </source>
</evidence>
<protein>
    <submittedName>
        <fullName evidence="3">DUF438 domain-containing protein</fullName>
    </submittedName>
</protein>
<dbReference type="Pfam" id="PF04282">
    <property type="entry name" value="DUF438"/>
    <property type="match status" value="1"/>
</dbReference>
<dbReference type="InterPro" id="IPR007380">
    <property type="entry name" value="DUF438"/>
</dbReference>
<dbReference type="InterPro" id="IPR012312">
    <property type="entry name" value="Hemerythrin-like"/>
</dbReference>
<keyword evidence="4" id="KW-1185">Reference proteome</keyword>
<gene>
    <name evidence="3" type="ORF">FYJ62_05050</name>
</gene>
<dbReference type="RefSeq" id="WP_154548365.1">
    <property type="nucleotide sequence ID" value="NZ_VUMX01000010.1"/>
</dbReference>
<dbReference type="PANTHER" id="PTHR39966">
    <property type="entry name" value="BLL2471 PROTEIN-RELATED"/>
    <property type="match status" value="1"/>
</dbReference>
<feature type="domain" description="DUF438" evidence="2">
    <location>
        <begin position="14"/>
        <end position="78"/>
    </location>
</feature>
<proteinExistence type="predicted"/>
<dbReference type="Pfam" id="PF01814">
    <property type="entry name" value="Hemerythrin"/>
    <property type="match status" value="1"/>
</dbReference>
<dbReference type="SUPFAM" id="SSF55785">
    <property type="entry name" value="PYP-like sensor domain (PAS domain)"/>
    <property type="match status" value="1"/>
</dbReference>
<name>A0A6A8ME09_9LACO</name>
<organism evidence="3 4">
    <name type="scientific">Lactobacillus porci</name>
    <dbReference type="NCBI Taxonomy" id="2012477"/>
    <lineage>
        <taxon>Bacteria</taxon>
        <taxon>Bacillati</taxon>
        <taxon>Bacillota</taxon>
        <taxon>Bacilli</taxon>
        <taxon>Lactobacillales</taxon>
        <taxon>Lactobacillaceae</taxon>
        <taxon>Lactobacillus</taxon>
    </lineage>
</organism>
<comment type="caution">
    <text evidence="3">The sequence shown here is derived from an EMBL/GenBank/DDBJ whole genome shotgun (WGS) entry which is preliminary data.</text>
</comment>